<keyword evidence="2" id="KW-1185">Reference proteome</keyword>
<comment type="caution">
    <text evidence="1">The sequence shown here is derived from an EMBL/GenBank/DDBJ whole genome shotgun (WGS) entry which is preliminary data.</text>
</comment>
<sequence>MQSLKGSGEESAPIERHWVLAQFSRCCGEAQPTAPRLSPSLRRLLPSTLAAAAAATCRPLRAPLTTWQIRKSARACRDVGVLDRTAAGHPRGLLRRDEYVIQPSAAVSSLLLPPNRRRLVTPATDDEMIHFWGGMGTDTVKIARTARRMTGRAVGRLIMARRQLDEILAPTLPKPAMGREATELDAEQQQQLLLRRCRRLFTAREWSFRIDRPSKAAAALRADVIDVLPRFLTRYTDDTLVVRIRRTTPNYELIPILFSKEADVFSNDELRVLATLNRGGHRWRGSRIPAAAADGGDPEGGL</sequence>
<organism evidence="1 2">
    <name type="scientific">Digitaria exilis</name>
    <dbReference type="NCBI Taxonomy" id="1010633"/>
    <lineage>
        <taxon>Eukaryota</taxon>
        <taxon>Viridiplantae</taxon>
        <taxon>Streptophyta</taxon>
        <taxon>Embryophyta</taxon>
        <taxon>Tracheophyta</taxon>
        <taxon>Spermatophyta</taxon>
        <taxon>Magnoliopsida</taxon>
        <taxon>Liliopsida</taxon>
        <taxon>Poales</taxon>
        <taxon>Poaceae</taxon>
        <taxon>PACMAD clade</taxon>
        <taxon>Panicoideae</taxon>
        <taxon>Panicodae</taxon>
        <taxon>Paniceae</taxon>
        <taxon>Anthephorinae</taxon>
        <taxon>Digitaria</taxon>
    </lineage>
</organism>
<reference evidence="1" key="1">
    <citation type="submission" date="2020-07" db="EMBL/GenBank/DDBJ databases">
        <title>Genome sequence and genetic diversity analysis of an under-domesticated orphan crop, white fonio (Digitaria exilis).</title>
        <authorList>
            <person name="Bennetzen J.L."/>
            <person name="Chen S."/>
            <person name="Ma X."/>
            <person name="Wang X."/>
            <person name="Yssel A.E.J."/>
            <person name="Chaluvadi S.R."/>
            <person name="Johnson M."/>
            <person name="Gangashetty P."/>
            <person name="Hamidou F."/>
            <person name="Sanogo M.D."/>
            <person name="Zwaenepoel A."/>
            <person name="Wallace J."/>
            <person name="Van De Peer Y."/>
            <person name="Van Deynze A."/>
        </authorList>
    </citation>
    <scope>NUCLEOTIDE SEQUENCE</scope>
    <source>
        <tissue evidence="1">Leaves</tissue>
    </source>
</reference>
<dbReference type="EMBL" id="JACEFO010001905">
    <property type="protein sequence ID" value="KAF8694474.1"/>
    <property type="molecule type" value="Genomic_DNA"/>
</dbReference>
<dbReference type="Proteomes" id="UP000636709">
    <property type="component" value="Unassembled WGS sequence"/>
</dbReference>
<gene>
    <name evidence="1" type="ORF">HU200_038218</name>
</gene>
<proteinExistence type="predicted"/>
<dbReference type="AlphaFoldDB" id="A0A835BE26"/>
<protein>
    <submittedName>
        <fullName evidence="1">Uncharacterized protein</fullName>
    </submittedName>
</protein>
<name>A0A835BE26_9POAL</name>
<evidence type="ECO:0000313" key="1">
    <source>
        <dbReference type="EMBL" id="KAF8694474.1"/>
    </source>
</evidence>
<accession>A0A835BE26</accession>
<evidence type="ECO:0000313" key="2">
    <source>
        <dbReference type="Proteomes" id="UP000636709"/>
    </source>
</evidence>
<dbReference type="OrthoDB" id="45251at2759"/>